<dbReference type="Gene3D" id="3.30.70.330">
    <property type="match status" value="3"/>
</dbReference>
<keyword evidence="2 3" id="KW-0694">RNA-binding</keyword>
<dbReference type="InterPro" id="IPR012677">
    <property type="entry name" value="Nucleotide-bd_a/b_plait_sf"/>
</dbReference>
<dbReference type="CDD" id="cd00590">
    <property type="entry name" value="RRM_SF"/>
    <property type="match status" value="1"/>
</dbReference>
<feature type="domain" description="RRM" evidence="5">
    <location>
        <begin position="128"/>
        <end position="203"/>
    </location>
</feature>
<evidence type="ECO:0000313" key="7">
    <source>
        <dbReference type="Proteomes" id="UP001141327"/>
    </source>
</evidence>
<protein>
    <submittedName>
        <fullName evidence="6">Polyadenylate binding protein</fullName>
    </submittedName>
</protein>
<gene>
    <name evidence="6" type="ORF">PAPYR_11315</name>
</gene>
<keyword evidence="7" id="KW-1185">Reference proteome</keyword>
<dbReference type="InterPro" id="IPR000504">
    <property type="entry name" value="RRM_dom"/>
</dbReference>
<dbReference type="InterPro" id="IPR035979">
    <property type="entry name" value="RBD_domain_sf"/>
</dbReference>
<feature type="domain" description="RRM" evidence="5">
    <location>
        <begin position="45"/>
        <end position="118"/>
    </location>
</feature>
<organism evidence="6 7">
    <name type="scientific">Paratrimastix pyriformis</name>
    <dbReference type="NCBI Taxonomy" id="342808"/>
    <lineage>
        <taxon>Eukaryota</taxon>
        <taxon>Metamonada</taxon>
        <taxon>Preaxostyla</taxon>
        <taxon>Paratrimastigidae</taxon>
        <taxon>Paratrimastix</taxon>
    </lineage>
</organism>
<keyword evidence="1" id="KW-0677">Repeat</keyword>
<evidence type="ECO:0000256" key="1">
    <source>
        <dbReference type="ARBA" id="ARBA00022737"/>
    </source>
</evidence>
<dbReference type="Pfam" id="PF00076">
    <property type="entry name" value="RRM_1"/>
    <property type="match status" value="3"/>
</dbReference>
<evidence type="ECO:0000256" key="4">
    <source>
        <dbReference type="SAM" id="SignalP"/>
    </source>
</evidence>
<proteinExistence type="predicted"/>
<reference evidence="6" key="1">
    <citation type="journal article" date="2022" name="bioRxiv">
        <title>Genomics of Preaxostyla Flagellates Illuminates Evolutionary Transitions and the Path Towards Mitochondrial Loss.</title>
        <authorList>
            <person name="Novak L.V.F."/>
            <person name="Treitli S.C."/>
            <person name="Pyrih J."/>
            <person name="Halakuc P."/>
            <person name="Pipaliya S.V."/>
            <person name="Vacek V."/>
            <person name="Brzon O."/>
            <person name="Soukal P."/>
            <person name="Eme L."/>
            <person name="Dacks J.B."/>
            <person name="Karnkowska A."/>
            <person name="Elias M."/>
            <person name="Hampl V."/>
        </authorList>
    </citation>
    <scope>NUCLEOTIDE SEQUENCE</scope>
    <source>
        <strain evidence="6">RCP-MX</strain>
    </source>
</reference>
<dbReference type="EMBL" id="JAPMOS010000188">
    <property type="protein sequence ID" value="KAJ4454070.1"/>
    <property type="molecule type" value="Genomic_DNA"/>
</dbReference>
<evidence type="ECO:0000259" key="5">
    <source>
        <dbReference type="PROSITE" id="PS50102"/>
    </source>
</evidence>
<evidence type="ECO:0000256" key="2">
    <source>
        <dbReference type="ARBA" id="ARBA00022884"/>
    </source>
</evidence>
<name>A0ABQ8U9P5_9EUKA</name>
<dbReference type="PROSITE" id="PS50102">
    <property type="entry name" value="RRM"/>
    <property type="match status" value="3"/>
</dbReference>
<dbReference type="SUPFAM" id="SSF54928">
    <property type="entry name" value="RNA-binding domain, RBD"/>
    <property type="match status" value="2"/>
</dbReference>
<keyword evidence="4" id="KW-0732">Signal</keyword>
<accession>A0ABQ8U9P5</accession>
<dbReference type="SMART" id="SM00360">
    <property type="entry name" value="RRM"/>
    <property type="match status" value="3"/>
</dbReference>
<comment type="caution">
    <text evidence="6">The sequence shown here is derived from an EMBL/GenBank/DDBJ whole genome shotgun (WGS) entry which is preliminary data.</text>
</comment>
<feature type="chain" id="PRO_5046811331" evidence="4">
    <location>
        <begin position="22"/>
        <end position="295"/>
    </location>
</feature>
<feature type="domain" description="RRM" evidence="5">
    <location>
        <begin position="240"/>
        <end position="295"/>
    </location>
</feature>
<evidence type="ECO:0000313" key="6">
    <source>
        <dbReference type="EMBL" id="KAJ4454070.1"/>
    </source>
</evidence>
<dbReference type="Proteomes" id="UP001141327">
    <property type="component" value="Unassembled WGS sequence"/>
</dbReference>
<sequence>MPRLQISLVACLGWYLPSSSGRGLHPPKEPLVTNRRRMSGKGKTFTLYVADLRRDVTENDLRPLFGGEVASIRLVQHDDSLGHAYVNYRTLLDAERALVAVNLTPIRGKPCRISWDRSTRDFPGDPEGNLRVSGISLTLHPRAFFQEFAKYGPIVSCKLETDDYGKIKGFGFVQYERKEDAAAAIEALNGGQTLALEGQTLQVFPGCQADIFPHDGTLSVTRCQTLVRPRGGDATAVDWTTIFVGNLSPRCQEAHLREIFGNFGEIESLAMSLARGGDTQQARINYTRHDSAVAV</sequence>
<evidence type="ECO:0000256" key="3">
    <source>
        <dbReference type="PROSITE-ProRule" id="PRU00176"/>
    </source>
</evidence>
<feature type="signal peptide" evidence="4">
    <location>
        <begin position="1"/>
        <end position="21"/>
    </location>
</feature>
<dbReference type="PANTHER" id="PTHR24012">
    <property type="entry name" value="RNA BINDING PROTEIN"/>
    <property type="match status" value="1"/>
</dbReference>